<sequence>MAQEFEKFTFMKAPSRDEYLRSIKQKITQLRSGSMRNMAAASAAANPNNIANNNNNNNTNNNINAPARNPTVPNNTAGMVNNMGPQNNMNPQSMNFLQQQAQARQQSAAQIKLK</sequence>
<gene>
    <name evidence="5" type="ORF">QCA50_012988</name>
</gene>
<dbReference type="InterPro" id="IPR036546">
    <property type="entry name" value="MED15_KIX"/>
</dbReference>
<feature type="compositionally biased region" description="Low complexity" evidence="3">
    <location>
        <begin position="78"/>
        <end position="114"/>
    </location>
</feature>
<evidence type="ECO:0000256" key="3">
    <source>
        <dbReference type="SAM" id="MobiDB-lite"/>
    </source>
</evidence>
<feature type="domain" description="Mediator complex subunit 15 KIX" evidence="4">
    <location>
        <begin position="1"/>
        <end position="39"/>
    </location>
</feature>
<dbReference type="InterPro" id="IPR036529">
    <property type="entry name" value="KIX_dom_sf"/>
</dbReference>
<comment type="subcellular location">
    <subcellularLocation>
        <location evidence="1">Nucleus</location>
    </subcellularLocation>
</comment>
<keyword evidence="2" id="KW-0539">Nucleus</keyword>
<organism evidence="5 6">
    <name type="scientific">Cerrena zonata</name>
    <dbReference type="NCBI Taxonomy" id="2478898"/>
    <lineage>
        <taxon>Eukaryota</taxon>
        <taxon>Fungi</taxon>
        <taxon>Dikarya</taxon>
        <taxon>Basidiomycota</taxon>
        <taxon>Agaricomycotina</taxon>
        <taxon>Agaricomycetes</taxon>
        <taxon>Polyporales</taxon>
        <taxon>Cerrenaceae</taxon>
        <taxon>Cerrena</taxon>
    </lineage>
</organism>
<keyword evidence="6" id="KW-1185">Reference proteome</keyword>
<evidence type="ECO:0000256" key="1">
    <source>
        <dbReference type="ARBA" id="ARBA00004123"/>
    </source>
</evidence>
<reference evidence="5 6" key="1">
    <citation type="submission" date="2022-09" db="EMBL/GenBank/DDBJ databases">
        <authorList>
            <person name="Palmer J.M."/>
        </authorList>
    </citation>
    <scope>NUCLEOTIDE SEQUENCE [LARGE SCALE GENOMIC DNA]</scope>
    <source>
        <strain evidence="5 6">DSM 7382</strain>
    </source>
</reference>
<name>A0AAW0G395_9APHY</name>
<comment type="caution">
    <text evidence="5">The sequence shown here is derived from an EMBL/GenBank/DDBJ whole genome shotgun (WGS) entry which is preliminary data.</text>
</comment>
<evidence type="ECO:0000313" key="5">
    <source>
        <dbReference type="EMBL" id="KAK7684012.1"/>
    </source>
</evidence>
<dbReference type="GO" id="GO:0003712">
    <property type="term" value="F:transcription coregulator activity"/>
    <property type="evidence" value="ECO:0007669"/>
    <property type="project" value="InterPro"/>
</dbReference>
<evidence type="ECO:0000256" key="2">
    <source>
        <dbReference type="ARBA" id="ARBA00023242"/>
    </source>
</evidence>
<dbReference type="GO" id="GO:0006355">
    <property type="term" value="P:regulation of DNA-templated transcription"/>
    <property type="evidence" value="ECO:0007669"/>
    <property type="project" value="InterPro"/>
</dbReference>
<evidence type="ECO:0000313" key="6">
    <source>
        <dbReference type="Proteomes" id="UP001385951"/>
    </source>
</evidence>
<dbReference type="Pfam" id="PF16987">
    <property type="entry name" value="KIX_2"/>
    <property type="match status" value="1"/>
</dbReference>
<dbReference type="Gene3D" id="1.10.246.20">
    <property type="entry name" value="Coactivator CBP, KIX domain"/>
    <property type="match status" value="1"/>
</dbReference>
<protein>
    <recommendedName>
        <fullName evidence="4">Mediator complex subunit 15 KIX domain-containing protein</fullName>
    </recommendedName>
</protein>
<dbReference type="EMBL" id="JASBNA010000028">
    <property type="protein sequence ID" value="KAK7684012.1"/>
    <property type="molecule type" value="Genomic_DNA"/>
</dbReference>
<feature type="region of interest" description="Disordered" evidence="3">
    <location>
        <begin position="38"/>
        <end position="114"/>
    </location>
</feature>
<dbReference type="AlphaFoldDB" id="A0AAW0G395"/>
<accession>A0AAW0G395</accession>
<evidence type="ECO:0000259" key="4">
    <source>
        <dbReference type="Pfam" id="PF16987"/>
    </source>
</evidence>
<dbReference type="GO" id="GO:0005634">
    <property type="term" value="C:nucleus"/>
    <property type="evidence" value="ECO:0007669"/>
    <property type="project" value="UniProtKB-SubCell"/>
</dbReference>
<feature type="compositionally biased region" description="Low complexity" evidence="3">
    <location>
        <begin position="38"/>
        <end position="71"/>
    </location>
</feature>
<proteinExistence type="predicted"/>
<dbReference type="Proteomes" id="UP001385951">
    <property type="component" value="Unassembled WGS sequence"/>
</dbReference>